<organism evidence="1 2">
    <name type="scientific">Phytophthora megakarya</name>
    <dbReference type="NCBI Taxonomy" id="4795"/>
    <lineage>
        <taxon>Eukaryota</taxon>
        <taxon>Sar</taxon>
        <taxon>Stramenopiles</taxon>
        <taxon>Oomycota</taxon>
        <taxon>Peronosporomycetes</taxon>
        <taxon>Peronosporales</taxon>
        <taxon>Peronosporaceae</taxon>
        <taxon>Phytophthora</taxon>
    </lineage>
</organism>
<accession>A0A225VPZ2</accession>
<dbReference type="EMBL" id="NBNE01003799">
    <property type="protein sequence ID" value="OWZ06837.1"/>
    <property type="molecule type" value="Genomic_DNA"/>
</dbReference>
<dbReference type="Proteomes" id="UP000198211">
    <property type="component" value="Unassembled WGS sequence"/>
</dbReference>
<dbReference type="OrthoDB" id="105645at2759"/>
<evidence type="ECO:0000313" key="1">
    <source>
        <dbReference type="EMBL" id="OWZ06837.1"/>
    </source>
</evidence>
<protein>
    <submittedName>
        <fullName evidence="1">Uncharacterized protein</fullName>
    </submittedName>
</protein>
<keyword evidence="2" id="KW-1185">Reference proteome</keyword>
<comment type="caution">
    <text evidence="1">The sequence shown here is derived from an EMBL/GenBank/DDBJ whole genome shotgun (WGS) entry which is preliminary data.</text>
</comment>
<proteinExistence type="predicted"/>
<name>A0A225VPZ2_9STRA</name>
<dbReference type="PANTHER" id="PTHR40866">
    <property type="entry name" value="BED-TYPE DOMAIN-CONTAINING PROTEIN"/>
    <property type="match status" value="1"/>
</dbReference>
<reference evidence="2" key="1">
    <citation type="submission" date="2017-03" db="EMBL/GenBank/DDBJ databases">
        <title>Phytopthora megakarya and P. palmivora, two closely related causual agents of cacao black pod achieved similar genome size and gene model numbers by different mechanisms.</title>
        <authorList>
            <person name="Ali S."/>
            <person name="Shao J."/>
            <person name="Larry D.J."/>
            <person name="Kronmiller B."/>
            <person name="Shen D."/>
            <person name="Strem M.D."/>
            <person name="Melnick R.L."/>
            <person name="Guiltinan M.J."/>
            <person name="Tyler B.M."/>
            <person name="Meinhardt L.W."/>
            <person name="Bailey B.A."/>
        </authorList>
    </citation>
    <scope>NUCLEOTIDE SEQUENCE [LARGE SCALE GENOMIC DNA]</scope>
    <source>
        <strain evidence="2">zdho120</strain>
    </source>
</reference>
<gene>
    <name evidence="1" type="ORF">PHMEG_00020858</name>
</gene>
<dbReference type="PANTHER" id="PTHR40866:SF1">
    <property type="entry name" value="BED-TYPE DOMAIN-CONTAINING PROTEIN"/>
    <property type="match status" value="1"/>
</dbReference>
<sequence>MTADAKSGGGLEKFKGKSYTMWKDKLLTHVNQLNHEYLTKLLEKRKPEPRVLMADFLRTNPEKPVAPNTETGEQEAIAMRWDVMHWKRGRGDLQNLLNQVLPDFFLCKLSDVVSSMDPCEVNRLLEKDFGQGDAASLIELTLMVGAPTPETGSMLSYIRGSALNVYGWLDWIVKNNLPLYFCENLAARRYSNLDPICVDTLLSAMDRLTGAVERTIAAEMPDQFGLIFDGWSHASEHFVAIFACYEVEGVTNTPLLSTAPLLNDLDDDLSAQGHYDVMATMLPRDYVDLEQYENDLVAVQTLMVRIRTLKQSVKLRLKTDLRPVIRQDTRWSSTFLMVHRYVRLLEHLDPTDDGIVDALQGKDVTLLDVRVWFDGLIAIKPHFARFLGPRADIVLNPDFETGCKEEKKKK</sequence>
<evidence type="ECO:0000313" key="2">
    <source>
        <dbReference type="Proteomes" id="UP000198211"/>
    </source>
</evidence>
<dbReference type="AlphaFoldDB" id="A0A225VPZ2"/>